<dbReference type="OMA" id="EVICILF"/>
<keyword evidence="3 6" id="KW-0812">Transmembrane</keyword>
<reference evidence="8 9" key="1">
    <citation type="submission" date="2011-07" db="EMBL/GenBank/DDBJ databases">
        <authorList>
            <person name="Coyne R."/>
            <person name="Brami D."/>
            <person name="Johnson J."/>
            <person name="Hostetler J."/>
            <person name="Hannick L."/>
            <person name="Clark T."/>
            <person name="Cassidy-Hanley D."/>
            <person name="Inman J."/>
        </authorList>
    </citation>
    <scope>NUCLEOTIDE SEQUENCE [LARGE SCALE GENOMIC DNA]</scope>
    <source>
        <strain evidence="8 9">G5</strain>
    </source>
</reference>
<dbReference type="SUPFAM" id="SSF103473">
    <property type="entry name" value="MFS general substrate transporter"/>
    <property type="match status" value="1"/>
</dbReference>
<evidence type="ECO:0000256" key="4">
    <source>
        <dbReference type="ARBA" id="ARBA00022989"/>
    </source>
</evidence>
<name>G0QWB6_ICHMU</name>
<dbReference type="OrthoDB" id="6612291at2759"/>
<gene>
    <name evidence="8" type="ORF">IMG5_130800</name>
</gene>
<dbReference type="AlphaFoldDB" id="G0QWB6"/>
<dbReference type="GeneID" id="14906600"/>
<dbReference type="InterPro" id="IPR005828">
    <property type="entry name" value="MFS_sugar_transport-like"/>
</dbReference>
<dbReference type="PROSITE" id="PS50850">
    <property type="entry name" value="MFS"/>
    <property type="match status" value="1"/>
</dbReference>
<dbReference type="PANTHER" id="PTHR48022">
    <property type="entry name" value="PLASTIDIC GLUCOSE TRANSPORTER 4"/>
    <property type="match status" value="1"/>
</dbReference>
<protein>
    <submittedName>
        <fullName evidence="8">Major facilitator superfamily protein, putative</fullName>
    </submittedName>
</protein>
<dbReference type="PANTHER" id="PTHR48022:SF2">
    <property type="entry name" value="PLASTIDIC GLUCOSE TRANSPORTER 4"/>
    <property type="match status" value="1"/>
</dbReference>
<evidence type="ECO:0000256" key="3">
    <source>
        <dbReference type="ARBA" id="ARBA00022692"/>
    </source>
</evidence>
<feature type="domain" description="Major facilitator superfamily (MFS) profile" evidence="7">
    <location>
        <begin position="11"/>
        <end position="309"/>
    </location>
</feature>
<evidence type="ECO:0000256" key="1">
    <source>
        <dbReference type="ARBA" id="ARBA00004141"/>
    </source>
</evidence>
<keyword evidence="4 6" id="KW-1133">Transmembrane helix</keyword>
<dbReference type="GO" id="GO:0016020">
    <property type="term" value="C:membrane"/>
    <property type="evidence" value="ECO:0007669"/>
    <property type="project" value="UniProtKB-SubCell"/>
</dbReference>
<proteinExistence type="inferred from homology"/>
<keyword evidence="5 6" id="KW-0472">Membrane</keyword>
<dbReference type="InParanoid" id="G0QWB6"/>
<feature type="transmembrane region" description="Helical" evidence="6">
    <location>
        <begin position="146"/>
        <end position="168"/>
    </location>
</feature>
<evidence type="ECO:0000256" key="2">
    <source>
        <dbReference type="ARBA" id="ARBA00010992"/>
    </source>
</evidence>
<dbReference type="GO" id="GO:0005351">
    <property type="term" value="F:carbohydrate:proton symporter activity"/>
    <property type="evidence" value="ECO:0007669"/>
    <property type="project" value="TreeGrafter"/>
</dbReference>
<dbReference type="InterPro" id="IPR036259">
    <property type="entry name" value="MFS_trans_sf"/>
</dbReference>
<dbReference type="Gene3D" id="1.20.1250.20">
    <property type="entry name" value="MFS general substrate transporter like domains"/>
    <property type="match status" value="1"/>
</dbReference>
<dbReference type="InterPro" id="IPR020846">
    <property type="entry name" value="MFS_dom"/>
</dbReference>
<feature type="transmembrane region" description="Helical" evidence="6">
    <location>
        <begin position="55"/>
        <end position="77"/>
    </location>
</feature>
<accession>G0QWB6</accession>
<comment type="subcellular location">
    <subcellularLocation>
        <location evidence="1">Membrane</location>
        <topology evidence="1">Multi-pass membrane protein</topology>
    </subcellularLocation>
</comment>
<feature type="transmembrane region" description="Helical" evidence="6">
    <location>
        <begin position="113"/>
        <end position="134"/>
    </location>
</feature>
<dbReference type="Proteomes" id="UP000008983">
    <property type="component" value="Unassembled WGS sequence"/>
</dbReference>
<feature type="transmembrane region" description="Helical" evidence="6">
    <location>
        <begin position="180"/>
        <end position="197"/>
    </location>
</feature>
<evidence type="ECO:0000313" key="9">
    <source>
        <dbReference type="Proteomes" id="UP000008983"/>
    </source>
</evidence>
<dbReference type="RefSeq" id="XP_004032075.1">
    <property type="nucleotide sequence ID" value="XM_004032027.1"/>
</dbReference>
<keyword evidence="9" id="KW-1185">Reference proteome</keyword>
<feature type="transmembrane region" description="Helical" evidence="6">
    <location>
        <begin position="89"/>
        <end position="107"/>
    </location>
</feature>
<dbReference type="InterPro" id="IPR050360">
    <property type="entry name" value="MFS_Sugar_Transporters"/>
</dbReference>
<organism evidence="8 9">
    <name type="scientific">Ichthyophthirius multifiliis</name>
    <name type="common">White spot disease agent</name>
    <name type="synonym">Ich</name>
    <dbReference type="NCBI Taxonomy" id="5932"/>
    <lineage>
        <taxon>Eukaryota</taxon>
        <taxon>Sar</taxon>
        <taxon>Alveolata</taxon>
        <taxon>Ciliophora</taxon>
        <taxon>Intramacronucleata</taxon>
        <taxon>Oligohymenophorea</taxon>
        <taxon>Hymenostomatida</taxon>
        <taxon>Ophryoglenina</taxon>
        <taxon>Ichthyophthirius</taxon>
    </lineage>
</organism>
<comment type="similarity">
    <text evidence="2">Belongs to the major facilitator superfamily. Sugar transporter (TC 2.A.1.1) family.</text>
</comment>
<dbReference type="Pfam" id="PF00083">
    <property type="entry name" value="Sugar_tr"/>
    <property type="match status" value="1"/>
</dbReference>
<dbReference type="STRING" id="857967.G0QWB6"/>
<dbReference type="EMBL" id="GL983987">
    <property type="protein sequence ID" value="EGR30488.1"/>
    <property type="molecule type" value="Genomic_DNA"/>
</dbReference>
<feature type="transmembrane region" description="Helical" evidence="6">
    <location>
        <begin position="12"/>
        <end position="35"/>
    </location>
</feature>
<evidence type="ECO:0000313" key="8">
    <source>
        <dbReference type="EMBL" id="EGR30488.1"/>
    </source>
</evidence>
<evidence type="ECO:0000256" key="5">
    <source>
        <dbReference type="ARBA" id="ARBA00023136"/>
    </source>
</evidence>
<evidence type="ECO:0000259" key="7">
    <source>
        <dbReference type="PROSITE" id="PS50850"/>
    </source>
</evidence>
<sequence length="309" mass="35274">MLKSPFKLYGQSFVASLGALVCGFTISQLGIAYNYLAENYYIDKFDKYGKVTAQFRNICTIVVAILSVGAMISAYFSKYIFHKLERRQIMILADFIFILGSILGLVQDQYAFTFARFIMGLSVGLNTTVILPYLREISPDNYSKKICSFFNNQFFNGVILGMVTSLPLKQFSSNDTPQNNLWMLVIIFPAYTPFFYYSNNMHYEGRKALERLYEENSVQELENSIIGGGVNQSDNKRSLIAFDSIVNQQKCPSQRNRLITGMCINFLQQMTGITMLMAYLTAVFGEVTDDFKKQNLLVLCGAFYRYSYQ</sequence>
<evidence type="ECO:0000256" key="6">
    <source>
        <dbReference type="SAM" id="Phobius"/>
    </source>
</evidence>
<dbReference type="eggNOG" id="KOG0254">
    <property type="taxonomic scope" value="Eukaryota"/>
</dbReference>